<evidence type="ECO:0000313" key="4">
    <source>
        <dbReference type="Proteomes" id="UP001622594"/>
    </source>
</evidence>
<feature type="compositionally biased region" description="Low complexity" evidence="1">
    <location>
        <begin position="14"/>
        <end position="27"/>
    </location>
</feature>
<accession>A0ABZ1LQG9</accession>
<evidence type="ECO:0000256" key="1">
    <source>
        <dbReference type="SAM" id="MobiDB-lite"/>
    </source>
</evidence>
<protein>
    <submittedName>
        <fullName evidence="3">UBP-type zinc finger domain-containing protein</fullName>
    </submittedName>
</protein>
<keyword evidence="4" id="KW-1185">Reference proteome</keyword>
<proteinExistence type="predicted"/>
<dbReference type="InterPro" id="IPR013083">
    <property type="entry name" value="Znf_RING/FYVE/PHD"/>
</dbReference>
<dbReference type="InterPro" id="IPR001607">
    <property type="entry name" value="Znf_UBP"/>
</dbReference>
<dbReference type="RefSeq" id="WP_406337002.1">
    <property type="nucleotide sequence ID" value="NZ_CP108188.1"/>
</dbReference>
<feature type="region of interest" description="Disordered" evidence="1">
    <location>
        <begin position="1"/>
        <end position="27"/>
    </location>
</feature>
<evidence type="ECO:0000313" key="3">
    <source>
        <dbReference type="EMBL" id="WTR75701.1"/>
    </source>
</evidence>
<dbReference type="Proteomes" id="UP001622594">
    <property type="component" value="Chromosome"/>
</dbReference>
<dbReference type="Gene3D" id="3.30.40.10">
    <property type="entry name" value="Zinc/RING finger domain, C3HC4 (zinc finger)"/>
    <property type="match status" value="1"/>
</dbReference>
<organism evidence="3 4">
    <name type="scientific">Streptomyces zaomyceticus</name>
    <dbReference type="NCBI Taxonomy" id="68286"/>
    <lineage>
        <taxon>Bacteria</taxon>
        <taxon>Bacillati</taxon>
        <taxon>Actinomycetota</taxon>
        <taxon>Actinomycetes</taxon>
        <taxon>Kitasatosporales</taxon>
        <taxon>Streptomycetaceae</taxon>
        <taxon>Streptomyces</taxon>
    </lineage>
</organism>
<dbReference type="SUPFAM" id="SSF57850">
    <property type="entry name" value="RING/U-box"/>
    <property type="match status" value="1"/>
</dbReference>
<reference evidence="3 4" key="1">
    <citation type="submission" date="2022-10" db="EMBL/GenBank/DDBJ databases">
        <title>The complete genomes of actinobacterial strains from the NBC collection.</title>
        <authorList>
            <person name="Joergensen T.S."/>
            <person name="Alvarez Arevalo M."/>
            <person name="Sterndorff E.B."/>
            <person name="Faurdal D."/>
            <person name="Vuksanovic O."/>
            <person name="Mourched A.-S."/>
            <person name="Charusanti P."/>
            <person name="Shaw S."/>
            <person name="Blin K."/>
            <person name="Weber T."/>
        </authorList>
    </citation>
    <scope>NUCLEOTIDE SEQUENCE [LARGE SCALE GENOMIC DNA]</scope>
    <source>
        <strain evidence="3 4">NBC_00123</strain>
    </source>
</reference>
<name>A0ABZ1LQG9_9ACTN</name>
<gene>
    <name evidence="3" type="ORF">OG814_39835</name>
</gene>
<feature type="compositionally biased region" description="Basic and acidic residues" evidence="1">
    <location>
        <begin position="1"/>
        <end position="13"/>
    </location>
</feature>
<evidence type="ECO:0000259" key="2">
    <source>
        <dbReference type="PROSITE" id="PS50271"/>
    </source>
</evidence>
<dbReference type="Pfam" id="PF02148">
    <property type="entry name" value="zf-UBP"/>
    <property type="match status" value="1"/>
</dbReference>
<dbReference type="EMBL" id="CP108188">
    <property type="protein sequence ID" value="WTR75701.1"/>
    <property type="molecule type" value="Genomic_DNA"/>
</dbReference>
<sequence length="110" mass="11793">MARDGGRPERSGECPHAATAPAAPEAPADGCAECLLSGGSWRRLRWCATCGHVGCCDSSRGRHAYAHHEQTGHPLVLSLAKDEDWAWCFVDEVFLVRATPAADTAREPGH</sequence>
<feature type="domain" description="UBP-type" evidence="2">
    <location>
        <begin position="12"/>
        <end position="110"/>
    </location>
</feature>
<dbReference type="PROSITE" id="PS50271">
    <property type="entry name" value="ZF_UBP"/>
    <property type="match status" value="1"/>
</dbReference>